<evidence type="ECO:0000313" key="5">
    <source>
        <dbReference type="Proteomes" id="UP000004994"/>
    </source>
</evidence>
<reference evidence="4" key="2">
    <citation type="submission" date="2019-01" db="UniProtKB">
        <authorList>
            <consortium name="EnsemblPlants"/>
        </authorList>
    </citation>
    <scope>IDENTIFICATION</scope>
    <source>
        <strain evidence="4">cv. Heinz 1706</strain>
    </source>
</reference>
<organism evidence="4">
    <name type="scientific">Solanum lycopersicum</name>
    <name type="common">Tomato</name>
    <name type="synonym">Lycopersicon esculentum</name>
    <dbReference type="NCBI Taxonomy" id="4081"/>
    <lineage>
        <taxon>Eukaryota</taxon>
        <taxon>Viridiplantae</taxon>
        <taxon>Streptophyta</taxon>
        <taxon>Embryophyta</taxon>
        <taxon>Tracheophyta</taxon>
        <taxon>Spermatophyta</taxon>
        <taxon>Magnoliopsida</taxon>
        <taxon>eudicotyledons</taxon>
        <taxon>Gunneridae</taxon>
        <taxon>Pentapetalae</taxon>
        <taxon>asterids</taxon>
        <taxon>lamiids</taxon>
        <taxon>Solanales</taxon>
        <taxon>Solanaceae</taxon>
        <taxon>Solanoideae</taxon>
        <taxon>Solaneae</taxon>
        <taxon>Solanum</taxon>
        <taxon>Solanum subgen. Lycopersicon</taxon>
    </lineage>
</organism>
<dbReference type="Gramene" id="Solyc01g087770.3.1">
    <property type="protein sequence ID" value="Solyc01g087770.3.1"/>
    <property type="gene ID" value="Solyc01g087770.3"/>
</dbReference>
<dbReference type="PaxDb" id="4081-Solyc01g087770.2.1"/>
<dbReference type="EnsemblPlants" id="Solyc01g087770.3.1">
    <property type="protein sequence ID" value="Solyc01g087770.3.1"/>
    <property type="gene ID" value="Solyc01g087770.3"/>
</dbReference>
<dbReference type="GO" id="GO:0006508">
    <property type="term" value="P:proteolysis"/>
    <property type="evidence" value="ECO:0007669"/>
    <property type="project" value="InterPro"/>
</dbReference>
<proteinExistence type="inferred from homology"/>
<protein>
    <recommendedName>
        <fullName evidence="3">Peptidase S8/S53 domain-containing protein</fullName>
    </recommendedName>
</protein>
<keyword evidence="5" id="KW-1185">Reference proteome</keyword>
<dbReference type="Gene3D" id="3.50.30.30">
    <property type="match status" value="1"/>
</dbReference>
<evidence type="ECO:0000259" key="3">
    <source>
        <dbReference type="Pfam" id="PF00082"/>
    </source>
</evidence>
<feature type="domain" description="Peptidase S8/S53" evidence="3">
    <location>
        <begin position="2"/>
        <end position="83"/>
    </location>
</feature>
<dbReference type="STRING" id="4081.A0A3Q7F307"/>
<reference evidence="4" key="1">
    <citation type="journal article" date="2012" name="Nature">
        <title>The tomato genome sequence provides insights into fleshy fruit evolution.</title>
        <authorList>
            <consortium name="Tomato Genome Consortium"/>
        </authorList>
    </citation>
    <scope>NUCLEOTIDE SEQUENCE [LARGE SCALE GENOMIC DNA]</scope>
    <source>
        <strain evidence="4">cv. Heinz 1706</strain>
    </source>
</reference>
<dbReference type="CDD" id="cd02120">
    <property type="entry name" value="PA_subtilisin_like"/>
    <property type="match status" value="1"/>
</dbReference>
<evidence type="ECO:0000313" key="4">
    <source>
        <dbReference type="EnsemblPlants" id="Solyc01g087770.3.1"/>
    </source>
</evidence>
<comment type="similarity">
    <text evidence="1">Belongs to the peptidase S8 family.</text>
</comment>
<name>A0A3Q7F307_SOLLC</name>
<dbReference type="InterPro" id="IPR045051">
    <property type="entry name" value="SBT"/>
</dbReference>
<evidence type="ECO:0000256" key="2">
    <source>
        <dbReference type="ARBA" id="ARBA00022729"/>
    </source>
</evidence>
<sequence>MIAGMDQAVADGVDIISMSSGSTHVPLHRDNIAIGAFGAMMKGILVTGSAGNRGPDFGTLVNGAPWIMTVGSASTERTFAGTLTLGNGQKLRGWSLFPLRAIIKDTTLTYNKTICSCNSTELLSNALAPFIQVVVCDGPKDFSSDLAIGFSFQMNSLTDTGFLAAIYISSDPRALTSKSFHSPGVVIGRKESTQVKDYISKTEHPTVSIHFQETYEDVTAPTPKHPVEAHPWLVPHVSGIAAMLKSKRITVATTNEPTTPYGIGSGLIDPNRALDPGLIYDATPQDYVNLLCSKNHHNCSNPSDDLEKI</sequence>
<keyword evidence="2" id="KW-0732">Signal</keyword>
<accession>A0A3Q7F307</accession>
<dbReference type="InterPro" id="IPR000209">
    <property type="entry name" value="Peptidase_S8/S53_dom"/>
</dbReference>
<dbReference type="InParanoid" id="A0A3Q7F307"/>
<evidence type="ECO:0000256" key="1">
    <source>
        <dbReference type="ARBA" id="ARBA00011073"/>
    </source>
</evidence>
<dbReference type="Gene3D" id="3.40.50.200">
    <property type="entry name" value="Peptidase S8/S53 domain"/>
    <property type="match status" value="2"/>
</dbReference>
<dbReference type="Pfam" id="PF00082">
    <property type="entry name" value="Peptidase_S8"/>
    <property type="match status" value="1"/>
</dbReference>
<dbReference type="PANTHER" id="PTHR10795">
    <property type="entry name" value="PROPROTEIN CONVERTASE SUBTILISIN/KEXIN"/>
    <property type="match status" value="1"/>
</dbReference>
<dbReference type="GO" id="GO:0004252">
    <property type="term" value="F:serine-type endopeptidase activity"/>
    <property type="evidence" value="ECO:0007669"/>
    <property type="project" value="InterPro"/>
</dbReference>
<dbReference type="SUPFAM" id="SSF52743">
    <property type="entry name" value="Subtilisin-like"/>
    <property type="match status" value="1"/>
</dbReference>
<dbReference type="Proteomes" id="UP000004994">
    <property type="component" value="Chromosome 1"/>
</dbReference>
<dbReference type="AlphaFoldDB" id="A0A3Q7F307"/>
<dbReference type="InterPro" id="IPR036852">
    <property type="entry name" value="Peptidase_S8/S53_dom_sf"/>
</dbReference>